<name>A0A4R7DBM8_9SPHI</name>
<comment type="caution">
    <text evidence="1">The sequence shown here is derived from an EMBL/GenBank/DDBJ whole genome shotgun (WGS) entry which is preliminary data.</text>
</comment>
<evidence type="ECO:0000313" key="1">
    <source>
        <dbReference type="EMBL" id="TDS17681.1"/>
    </source>
</evidence>
<dbReference type="AlphaFoldDB" id="A0A4R7DBM8"/>
<proteinExistence type="predicted"/>
<protein>
    <submittedName>
        <fullName evidence="1">Uncharacterized protein</fullName>
    </submittedName>
</protein>
<organism evidence="1 2">
    <name type="scientific">Sphingobacterium paludis</name>
    <dbReference type="NCBI Taxonomy" id="1476465"/>
    <lineage>
        <taxon>Bacteria</taxon>
        <taxon>Pseudomonadati</taxon>
        <taxon>Bacteroidota</taxon>
        <taxon>Sphingobacteriia</taxon>
        <taxon>Sphingobacteriales</taxon>
        <taxon>Sphingobacteriaceae</taxon>
        <taxon>Sphingobacterium</taxon>
    </lineage>
</organism>
<keyword evidence="2" id="KW-1185">Reference proteome</keyword>
<sequence>MLRHEEITTVNATYRHKEEGRTSTNGPSLVKRFLQTTRA</sequence>
<gene>
    <name evidence="1" type="ORF">B0I21_101552</name>
</gene>
<accession>A0A4R7DBM8</accession>
<reference evidence="1 2" key="1">
    <citation type="submission" date="2019-03" db="EMBL/GenBank/DDBJ databases">
        <title>Genomic Encyclopedia of Type Strains, Phase III (KMG-III): the genomes of soil and plant-associated and newly described type strains.</title>
        <authorList>
            <person name="Whitman W."/>
        </authorList>
    </citation>
    <scope>NUCLEOTIDE SEQUENCE [LARGE SCALE GENOMIC DNA]</scope>
    <source>
        <strain evidence="1 2">CGMCC 1.12801</strain>
    </source>
</reference>
<evidence type="ECO:0000313" key="2">
    <source>
        <dbReference type="Proteomes" id="UP000294752"/>
    </source>
</evidence>
<dbReference type="EMBL" id="SNZV01000001">
    <property type="protein sequence ID" value="TDS17681.1"/>
    <property type="molecule type" value="Genomic_DNA"/>
</dbReference>
<dbReference type="Proteomes" id="UP000294752">
    <property type="component" value="Unassembled WGS sequence"/>
</dbReference>